<name>A0A8T8K6Q8_9EURY</name>
<feature type="transmembrane region" description="Helical" evidence="1">
    <location>
        <begin position="168"/>
        <end position="196"/>
    </location>
</feature>
<keyword evidence="1" id="KW-0472">Membrane</keyword>
<sequence length="240" mass="27496">MYPEFLNKRWFAWNPSSDTIVALITALIMVGGGYYLLVHLPSENGLKAIYGLIFTSLLVIFPVWWLLWRQNGFIKDLGIKKEGLIPSLIISIFITSYFLYYALSQYSFYGLNLIPHFLTNGLILWEPFFIFSWLQLRFDRAFGIIPGILLAGISLGAYHWGTYPLSEIITLALFGMLFAIIFRLTSNLFIMWPLTWSTSSAVGTLKGGFLLGWDEASLAFIVLLIQIAFIIYVLHKRRSR</sequence>
<dbReference type="KEGG" id="meme:HYG87_02450"/>
<evidence type="ECO:0000256" key="1">
    <source>
        <dbReference type="SAM" id="Phobius"/>
    </source>
</evidence>
<feature type="transmembrane region" description="Helical" evidence="1">
    <location>
        <begin position="113"/>
        <end position="134"/>
    </location>
</feature>
<dbReference type="OrthoDB" id="359389at2157"/>
<keyword evidence="1" id="KW-0812">Transmembrane</keyword>
<evidence type="ECO:0000313" key="3">
    <source>
        <dbReference type="Proteomes" id="UP000681041"/>
    </source>
</evidence>
<feature type="transmembrane region" description="Helical" evidence="1">
    <location>
        <begin position="83"/>
        <end position="101"/>
    </location>
</feature>
<dbReference type="EMBL" id="CP058560">
    <property type="protein sequence ID" value="QUH22710.1"/>
    <property type="molecule type" value="Genomic_DNA"/>
</dbReference>
<dbReference type="RefSeq" id="WP_211533657.1">
    <property type="nucleotide sequence ID" value="NZ_CP058560.1"/>
</dbReference>
<dbReference type="AlphaFoldDB" id="A0A8T8K6Q8"/>
<keyword evidence="3" id="KW-1185">Reference proteome</keyword>
<evidence type="ECO:0000313" key="2">
    <source>
        <dbReference type="EMBL" id="QUH22710.1"/>
    </source>
</evidence>
<proteinExistence type="predicted"/>
<dbReference type="Proteomes" id="UP000681041">
    <property type="component" value="Chromosome"/>
</dbReference>
<reference evidence="2" key="1">
    <citation type="submission" date="2020-07" db="EMBL/GenBank/DDBJ databases">
        <title>Methanobacterium. sp. MethCan genome.</title>
        <authorList>
            <person name="Postec A."/>
            <person name="Quemeneur M."/>
        </authorList>
    </citation>
    <scope>NUCLEOTIDE SEQUENCE</scope>
    <source>
        <strain evidence="2">MethCAN</strain>
    </source>
</reference>
<feature type="transmembrane region" description="Helical" evidence="1">
    <location>
        <begin position="49"/>
        <end position="68"/>
    </location>
</feature>
<feature type="transmembrane region" description="Helical" evidence="1">
    <location>
        <begin position="140"/>
        <end position="161"/>
    </location>
</feature>
<feature type="transmembrane region" description="Helical" evidence="1">
    <location>
        <begin position="20"/>
        <end position="37"/>
    </location>
</feature>
<feature type="transmembrane region" description="Helical" evidence="1">
    <location>
        <begin position="216"/>
        <end position="234"/>
    </location>
</feature>
<dbReference type="GeneID" id="64819589"/>
<accession>A0A8T8K6Q8</accession>
<keyword evidence="1" id="KW-1133">Transmembrane helix</keyword>
<protein>
    <submittedName>
        <fullName evidence="2">Uncharacterized protein</fullName>
    </submittedName>
</protein>
<organism evidence="2 3">
    <name type="scientific">Methanobacterium alkalithermotolerans</name>
    <dbReference type="NCBI Taxonomy" id="2731220"/>
    <lineage>
        <taxon>Archaea</taxon>
        <taxon>Methanobacteriati</taxon>
        <taxon>Methanobacteriota</taxon>
        <taxon>Methanomada group</taxon>
        <taxon>Methanobacteria</taxon>
        <taxon>Methanobacteriales</taxon>
        <taxon>Methanobacteriaceae</taxon>
        <taxon>Methanobacterium</taxon>
    </lineage>
</organism>
<gene>
    <name evidence="2" type="ORF">HYG87_02450</name>
</gene>